<dbReference type="PANTHER" id="PTHR48063">
    <property type="entry name" value="LRR RECEPTOR-LIKE KINASE"/>
    <property type="match status" value="1"/>
</dbReference>
<gene>
    <name evidence="15" type="ORF">AMTR_s00054p00157050</name>
</gene>
<feature type="signal peptide" evidence="13">
    <location>
        <begin position="1"/>
        <end position="29"/>
    </location>
</feature>
<feature type="chain" id="PRO_5004659141" description="Leucine-rich repeat-containing N-terminal plant-type domain-containing protein" evidence="13">
    <location>
        <begin position="30"/>
        <end position="851"/>
    </location>
</feature>
<keyword evidence="3" id="KW-1003">Cell membrane</keyword>
<comment type="subcellular location">
    <subcellularLocation>
        <location evidence="1">Cell membrane</location>
        <topology evidence="1">Single-pass type I membrane protein</topology>
    </subcellularLocation>
</comment>
<dbReference type="InterPro" id="IPR032675">
    <property type="entry name" value="LRR_dom_sf"/>
</dbReference>
<dbReference type="PRINTS" id="PR00019">
    <property type="entry name" value="LEURICHRPT"/>
</dbReference>
<evidence type="ECO:0000256" key="4">
    <source>
        <dbReference type="ARBA" id="ARBA00022614"/>
    </source>
</evidence>
<evidence type="ECO:0000256" key="9">
    <source>
        <dbReference type="ARBA" id="ARBA00023136"/>
    </source>
</evidence>
<dbReference type="Gene3D" id="3.80.10.10">
    <property type="entry name" value="Ribonuclease Inhibitor"/>
    <property type="match status" value="3"/>
</dbReference>
<accession>U5DCN6</accession>
<dbReference type="FunFam" id="3.80.10.10:FF:001347">
    <property type="entry name" value="LRR receptor-like serine/threonine-protein kinase GSO2"/>
    <property type="match status" value="1"/>
</dbReference>
<keyword evidence="7" id="KW-0677">Repeat</keyword>
<organism evidence="15 16">
    <name type="scientific">Amborella trichopoda</name>
    <dbReference type="NCBI Taxonomy" id="13333"/>
    <lineage>
        <taxon>Eukaryota</taxon>
        <taxon>Viridiplantae</taxon>
        <taxon>Streptophyta</taxon>
        <taxon>Embryophyta</taxon>
        <taxon>Tracheophyta</taxon>
        <taxon>Spermatophyta</taxon>
        <taxon>Magnoliopsida</taxon>
        <taxon>Amborellales</taxon>
        <taxon>Amborellaceae</taxon>
        <taxon>Amborella</taxon>
    </lineage>
</organism>
<dbReference type="SUPFAM" id="SSF52058">
    <property type="entry name" value="L domain-like"/>
    <property type="match status" value="2"/>
</dbReference>
<feature type="domain" description="Leucine-rich repeat-containing N-terminal plant-type" evidence="14">
    <location>
        <begin position="39"/>
        <end position="74"/>
    </location>
</feature>
<keyword evidence="11" id="KW-0325">Glycoprotein</keyword>
<evidence type="ECO:0000256" key="12">
    <source>
        <dbReference type="SAM" id="Phobius"/>
    </source>
</evidence>
<dbReference type="InterPro" id="IPR046956">
    <property type="entry name" value="RLP23-like"/>
</dbReference>
<dbReference type="FunFam" id="3.80.10.10:FF:000041">
    <property type="entry name" value="LRR receptor-like serine/threonine-protein kinase ERECTA"/>
    <property type="match status" value="2"/>
</dbReference>
<comment type="similarity">
    <text evidence="2">Belongs to the RLP family.</text>
</comment>
<dbReference type="HOGENOM" id="CLU_000288_18_3_1"/>
<protein>
    <recommendedName>
        <fullName evidence="14">Leucine-rich repeat-containing N-terminal plant-type domain-containing protein</fullName>
    </recommendedName>
</protein>
<keyword evidence="5 12" id="KW-0812">Transmembrane</keyword>
<keyword evidence="4" id="KW-0433">Leucine-rich repeat</keyword>
<evidence type="ECO:0000256" key="11">
    <source>
        <dbReference type="ARBA" id="ARBA00023180"/>
    </source>
</evidence>
<evidence type="ECO:0000259" key="14">
    <source>
        <dbReference type="Pfam" id="PF08263"/>
    </source>
</evidence>
<dbReference type="InterPro" id="IPR013210">
    <property type="entry name" value="LRR_N_plant-typ"/>
</dbReference>
<dbReference type="OMA" id="KWFYFSI"/>
<keyword evidence="10" id="KW-0675">Receptor</keyword>
<evidence type="ECO:0000256" key="6">
    <source>
        <dbReference type="ARBA" id="ARBA00022729"/>
    </source>
</evidence>
<dbReference type="InterPro" id="IPR001611">
    <property type="entry name" value="Leu-rich_rpt"/>
</dbReference>
<dbReference type="Pfam" id="PF13855">
    <property type="entry name" value="LRR_8"/>
    <property type="match status" value="1"/>
</dbReference>
<feature type="transmembrane region" description="Helical" evidence="12">
    <location>
        <begin position="807"/>
        <end position="829"/>
    </location>
</feature>
<dbReference type="AlphaFoldDB" id="U5DCN6"/>
<keyword evidence="8 12" id="KW-1133">Transmembrane helix</keyword>
<dbReference type="GO" id="GO:0005886">
    <property type="term" value="C:plasma membrane"/>
    <property type="evidence" value="ECO:0007669"/>
    <property type="project" value="UniProtKB-SubCell"/>
</dbReference>
<evidence type="ECO:0000256" key="8">
    <source>
        <dbReference type="ARBA" id="ARBA00022989"/>
    </source>
</evidence>
<evidence type="ECO:0000256" key="7">
    <source>
        <dbReference type="ARBA" id="ARBA00022737"/>
    </source>
</evidence>
<evidence type="ECO:0000256" key="10">
    <source>
        <dbReference type="ARBA" id="ARBA00023170"/>
    </source>
</evidence>
<evidence type="ECO:0000256" key="13">
    <source>
        <dbReference type="SAM" id="SignalP"/>
    </source>
</evidence>
<sequence>MGKFCGCKLHALLIGLICAICIEISFCRADTEVGCLKVEREALIRFRDGLNDPENRLSSWQGPDCCRWRGLSCDNRSGNVIKLDLRNPYPNDAETHGFWNLSGQLGNLSSLWSLDLMRGFSFLTVDSFEWIGGLSSLNQLLMSGMDLSIVDKDSVKFISRLPHLIELQLSGCNPTDINQALPILNLTSLNILDLSLNSLNSKIPIWLGNISGLVSLNISSSGLFGPIPGGLSELPHLEELNLALNNNLTADSSELLRGTWGKIVTLNLASNLVYGSNPNESIETLVDLEVSHNKLQGQIPLSMGRLTALETLGLGGNDLNGYVPSSLGQLSKLAVLDISSNHLTGLISETHFRDLLNLKILDMSSNSLVFNLSLKWVPPFRVTKLNMRSRNLGSQFPNWVKNQREVMYLDLSNTSIFYTIPNWFWDISTNLSLLNLSNNQIEGQLPNPFMIHAFADVDLSFNLFEGLIPIPSSDLTMFDLSSNHFHGPIPSSIGESAPSNIFLSLSNNRITGPIPMSIGGMMYLQVLDLSRYNLTGNIPPSIGNCSYLKVIDMSSNKLSGDLGKNKFSGSIPSWIEQSITGLRILRLRLNMFTGETPPELFFLSSLQVFDLADNKLSGSIPSSIGNLKASMQTQRSNHYLLYGRYRGVYYEESLFVSMKGESLEYNRTLSLVTSIDLSRNGLTGEIPEDLLNLRGLLVLNLSGNLLTGKLPEKITYLRGLMSLDVSENGLSGVIPPGMVRLTSLSYLNLSFNNFSGEVPSGGQLTTFEESSFAENPNLCVPWVQITCKFNVPSNHPIGEQETVENPWFGLSVDLGFGFGFLGVYVVLLIRRPWSDAYFRFMDKVIGLCCRK</sequence>
<dbReference type="eggNOG" id="KOG0619">
    <property type="taxonomic scope" value="Eukaryota"/>
</dbReference>
<evidence type="ECO:0000256" key="2">
    <source>
        <dbReference type="ARBA" id="ARBA00009592"/>
    </source>
</evidence>
<dbReference type="FunFam" id="3.80.10.10:FF:000213">
    <property type="entry name" value="Tyrosine-sulfated glycopeptide receptor 1"/>
    <property type="match status" value="1"/>
</dbReference>
<evidence type="ECO:0000256" key="5">
    <source>
        <dbReference type="ARBA" id="ARBA00022692"/>
    </source>
</evidence>
<proteinExistence type="inferred from homology"/>
<dbReference type="Pfam" id="PF08263">
    <property type="entry name" value="LRRNT_2"/>
    <property type="match status" value="1"/>
</dbReference>
<dbReference type="PANTHER" id="PTHR48063:SF16">
    <property type="entry name" value="LRR RECEPTOR-LIKE SERINE_THREONINE-PROTEIN KINASE GSO1"/>
    <property type="match status" value="1"/>
</dbReference>
<dbReference type="Proteomes" id="UP000017836">
    <property type="component" value="Unassembled WGS sequence"/>
</dbReference>
<keyword evidence="9 12" id="KW-0472">Membrane</keyword>
<evidence type="ECO:0000313" key="15">
    <source>
        <dbReference type="EMBL" id="ERN18163.1"/>
    </source>
</evidence>
<evidence type="ECO:0000256" key="3">
    <source>
        <dbReference type="ARBA" id="ARBA00022475"/>
    </source>
</evidence>
<dbReference type="EMBL" id="KI392271">
    <property type="protein sequence ID" value="ERN18163.1"/>
    <property type="molecule type" value="Genomic_DNA"/>
</dbReference>
<name>U5DCN6_AMBTC</name>
<evidence type="ECO:0000313" key="16">
    <source>
        <dbReference type="Proteomes" id="UP000017836"/>
    </source>
</evidence>
<reference evidence="16" key="1">
    <citation type="journal article" date="2013" name="Science">
        <title>The Amborella genome and the evolution of flowering plants.</title>
        <authorList>
            <consortium name="Amborella Genome Project"/>
        </authorList>
    </citation>
    <scope>NUCLEOTIDE SEQUENCE [LARGE SCALE GENOMIC DNA]</scope>
</reference>
<dbReference type="Gramene" id="ERN18163">
    <property type="protein sequence ID" value="ERN18163"/>
    <property type="gene ID" value="AMTR_s00054p00157050"/>
</dbReference>
<evidence type="ECO:0000256" key="1">
    <source>
        <dbReference type="ARBA" id="ARBA00004251"/>
    </source>
</evidence>
<dbReference type="InterPro" id="IPR003591">
    <property type="entry name" value="Leu-rich_rpt_typical-subtyp"/>
</dbReference>
<dbReference type="Pfam" id="PF00560">
    <property type="entry name" value="LRR_1"/>
    <property type="match status" value="8"/>
</dbReference>
<keyword evidence="16" id="KW-1185">Reference proteome</keyword>
<keyword evidence="6 13" id="KW-0732">Signal</keyword>
<dbReference type="SMART" id="SM00369">
    <property type="entry name" value="LRR_TYP"/>
    <property type="match status" value="7"/>
</dbReference>